<dbReference type="PANTHER" id="PTHR43861">
    <property type="entry name" value="TRANS-ACONITATE 2-METHYLTRANSFERASE-RELATED"/>
    <property type="match status" value="1"/>
</dbReference>
<accession>A0A4R4PSL9</accession>
<gene>
    <name evidence="2" type="ORF">E1261_24605</name>
</gene>
<dbReference type="Gene3D" id="3.40.50.150">
    <property type="entry name" value="Vaccinia Virus protein VP39"/>
    <property type="match status" value="1"/>
</dbReference>
<reference evidence="2 3" key="1">
    <citation type="submission" date="2019-03" db="EMBL/GenBank/DDBJ databases">
        <title>Draft genome sequences of novel Actinobacteria.</title>
        <authorList>
            <person name="Sahin N."/>
            <person name="Ay H."/>
            <person name="Saygin H."/>
        </authorList>
    </citation>
    <scope>NUCLEOTIDE SEQUENCE [LARGE SCALE GENOMIC DNA]</scope>
    <source>
        <strain evidence="2 3">JCM 30547</strain>
    </source>
</reference>
<comment type="caution">
    <text evidence="2">The sequence shown here is derived from an EMBL/GenBank/DDBJ whole genome shotgun (WGS) entry which is preliminary data.</text>
</comment>
<dbReference type="EMBL" id="SMKA01000127">
    <property type="protein sequence ID" value="TDC25179.1"/>
    <property type="molecule type" value="Genomic_DNA"/>
</dbReference>
<dbReference type="GO" id="GO:0032259">
    <property type="term" value="P:methylation"/>
    <property type="evidence" value="ECO:0007669"/>
    <property type="project" value="UniProtKB-KW"/>
</dbReference>
<keyword evidence="2" id="KW-0489">Methyltransferase</keyword>
<feature type="domain" description="Methyltransferase type 12" evidence="1">
    <location>
        <begin position="12"/>
        <end position="92"/>
    </location>
</feature>
<sequence>MPLRPRHVVLGPARAEVTGLDFSGSAVAAARRLADEVGLDARFVQADVYDAADLLDEQYDIVIATYGVLVWLPDLDEWARVVSRLLRPGGVLFIAEFHPVQALVDDDLRITTSYFRTQPRQSQVASSYTGQNLPTHTQTTWPWTISRLVNALITAGLHLTRLDEHPVDPVS</sequence>
<dbReference type="OrthoDB" id="8385759at2"/>
<dbReference type="SUPFAM" id="SSF53335">
    <property type="entry name" value="S-adenosyl-L-methionine-dependent methyltransferases"/>
    <property type="match status" value="1"/>
</dbReference>
<evidence type="ECO:0000313" key="2">
    <source>
        <dbReference type="EMBL" id="TDC25179.1"/>
    </source>
</evidence>
<protein>
    <submittedName>
        <fullName evidence="2">Class I SAM-dependent methyltransferase</fullName>
    </submittedName>
</protein>
<name>A0A4R4PSL9_9ACTN</name>
<dbReference type="Proteomes" id="UP000295075">
    <property type="component" value="Unassembled WGS sequence"/>
</dbReference>
<dbReference type="AlphaFoldDB" id="A0A4R4PSL9"/>
<organism evidence="2 3">
    <name type="scientific">Kribbella albertanoniae</name>
    <dbReference type="NCBI Taxonomy" id="1266829"/>
    <lineage>
        <taxon>Bacteria</taxon>
        <taxon>Bacillati</taxon>
        <taxon>Actinomycetota</taxon>
        <taxon>Actinomycetes</taxon>
        <taxon>Propionibacteriales</taxon>
        <taxon>Kribbellaceae</taxon>
        <taxon>Kribbella</taxon>
    </lineage>
</organism>
<evidence type="ECO:0000259" key="1">
    <source>
        <dbReference type="Pfam" id="PF08242"/>
    </source>
</evidence>
<keyword evidence="2" id="KW-0808">Transferase</keyword>
<dbReference type="Pfam" id="PF08242">
    <property type="entry name" value="Methyltransf_12"/>
    <property type="match status" value="1"/>
</dbReference>
<dbReference type="PANTHER" id="PTHR43861:SF1">
    <property type="entry name" value="TRANS-ACONITATE 2-METHYLTRANSFERASE"/>
    <property type="match status" value="1"/>
</dbReference>
<keyword evidence="3" id="KW-1185">Reference proteome</keyword>
<dbReference type="InterPro" id="IPR013217">
    <property type="entry name" value="Methyltransf_12"/>
</dbReference>
<dbReference type="GO" id="GO:0008168">
    <property type="term" value="F:methyltransferase activity"/>
    <property type="evidence" value="ECO:0007669"/>
    <property type="project" value="UniProtKB-KW"/>
</dbReference>
<dbReference type="CDD" id="cd02440">
    <property type="entry name" value="AdoMet_MTases"/>
    <property type="match status" value="1"/>
</dbReference>
<feature type="non-terminal residue" evidence="2">
    <location>
        <position position="171"/>
    </location>
</feature>
<proteinExistence type="predicted"/>
<evidence type="ECO:0000313" key="3">
    <source>
        <dbReference type="Proteomes" id="UP000295075"/>
    </source>
</evidence>
<dbReference type="InterPro" id="IPR029063">
    <property type="entry name" value="SAM-dependent_MTases_sf"/>
</dbReference>